<dbReference type="AlphaFoldDB" id="A0A1H3N7Q1"/>
<dbReference type="InterPro" id="IPR050361">
    <property type="entry name" value="MPP/UQCRC_Complex"/>
</dbReference>
<sequence>MFKLRLFILLSSFICAQSVIADVDLNNVNLNNLGDDHPIELKSIPLLQSLKNDNQQLQFHAPYVHELKNRYKVRTLFVESQNLPIIDIQLTFNAGSARDEEVASGLYGVANMAAQLLDEGTEEYTANQIASAFEAVGAQFSVKAYRDMFIVKLRVLSDPKKLEPALSMLLEVLNHSTFKQSSIHLMLTNTQVGQKQVQENPSRMMNIQFYRALYGKHPYAEPITGTQRSISKITPLELKQFSDQFLVAQNMNIAITGQLNSKEALKLSERITSHLKQGEKAKPLTQPIDKSSFDIRHMAFNSSQAHVIMGHLGNTRFDSDRLALEVANQMFGGTGFNSVLMKELRVKRGYTYGAYSSFSFSQVPGTFSLSYSTKQDQLLDSIQVAHRALVDFVKQPIDQKQLQETKAGMLRAFPNNYSSNANINAQLGSMGFYNQTADYLNEYPRLLEKLTAQDVQNAIQKHLHPERLTIIVVNDKLDKKALEIILNQNLAPQAPILAPPSIEQMPKTIITPPAKEVIDVPVSFPNDAPASI</sequence>
<evidence type="ECO:0000313" key="5">
    <source>
        <dbReference type="Proteomes" id="UP000199035"/>
    </source>
</evidence>
<dbReference type="SUPFAM" id="SSF63411">
    <property type="entry name" value="LuxS/MPP-like metallohydrolase"/>
    <property type="match status" value="2"/>
</dbReference>
<evidence type="ECO:0000313" key="4">
    <source>
        <dbReference type="EMBL" id="SDY84700.1"/>
    </source>
</evidence>
<feature type="chain" id="PRO_5011467635" evidence="1">
    <location>
        <begin position="22"/>
        <end position="532"/>
    </location>
</feature>
<dbReference type="Proteomes" id="UP000199035">
    <property type="component" value="Unassembled WGS sequence"/>
</dbReference>
<feature type="domain" description="Peptidase M16 C-terminal" evidence="3">
    <location>
        <begin position="232"/>
        <end position="408"/>
    </location>
</feature>
<dbReference type="PANTHER" id="PTHR11851">
    <property type="entry name" value="METALLOPROTEASE"/>
    <property type="match status" value="1"/>
</dbReference>
<gene>
    <name evidence="4" type="ORF">SAMN05421643_13815</name>
</gene>
<name>A0A1H3N7Q1_9GAMM</name>
<proteinExistence type="predicted"/>
<dbReference type="RefSeq" id="WP_092692731.1">
    <property type="nucleotide sequence ID" value="NZ_FNPK01000038.1"/>
</dbReference>
<dbReference type="STRING" id="595670.SAMN05421643_13815"/>
<dbReference type="InterPro" id="IPR011249">
    <property type="entry name" value="Metalloenz_LuxS/M16"/>
</dbReference>
<keyword evidence="4" id="KW-0378">Hydrolase</keyword>
<dbReference type="GO" id="GO:0046872">
    <property type="term" value="F:metal ion binding"/>
    <property type="evidence" value="ECO:0007669"/>
    <property type="project" value="InterPro"/>
</dbReference>
<evidence type="ECO:0000259" key="3">
    <source>
        <dbReference type="Pfam" id="PF05193"/>
    </source>
</evidence>
<evidence type="ECO:0000256" key="1">
    <source>
        <dbReference type="SAM" id="SignalP"/>
    </source>
</evidence>
<keyword evidence="5" id="KW-1185">Reference proteome</keyword>
<protein>
    <submittedName>
        <fullName evidence="4">Zinc protease</fullName>
    </submittedName>
</protein>
<dbReference type="EMBL" id="FNPK01000038">
    <property type="protein sequence ID" value="SDY84700.1"/>
    <property type="molecule type" value="Genomic_DNA"/>
</dbReference>
<dbReference type="GO" id="GO:0006508">
    <property type="term" value="P:proteolysis"/>
    <property type="evidence" value="ECO:0007669"/>
    <property type="project" value="UniProtKB-KW"/>
</dbReference>
<dbReference type="GO" id="GO:0008233">
    <property type="term" value="F:peptidase activity"/>
    <property type="evidence" value="ECO:0007669"/>
    <property type="project" value="UniProtKB-KW"/>
</dbReference>
<keyword evidence="4" id="KW-0645">Protease</keyword>
<dbReference type="PANTHER" id="PTHR11851:SF224">
    <property type="entry name" value="PROCESSING PROTEASE"/>
    <property type="match status" value="1"/>
</dbReference>
<accession>A0A1H3N7Q1</accession>
<organism evidence="4 5">
    <name type="scientific">Acinetobacter kyonggiensis</name>
    <dbReference type="NCBI Taxonomy" id="595670"/>
    <lineage>
        <taxon>Bacteria</taxon>
        <taxon>Pseudomonadati</taxon>
        <taxon>Pseudomonadota</taxon>
        <taxon>Gammaproteobacteria</taxon>
        <taxon>Moraxellales</taxon>
        <taxon>Moraxellaceae</taxon>
        <taxon>Acinetobacter</taxon>
    </lineage>
</organism>
<evidence type="ECO:0000259" key="2">
    <source>
        <dbReference type="Pfam" id="PF00675"/>
    </source>
</evidence>
<reference evidence="5" key="1">
    <citation type="submission" date="2016-10" db="EMBL/GenBank/DDBJ databases">
        <authorList>
            <person name="Varghese N."/>
            <person name="Submissions S."/>
        </authorList>
    </citation>
    <scope>NUCLEOTIDE SEQUENCE [LARGE SCALE GENOMIC DNA]</scope>
    <source>
        <strain evidence="5">ANC 5109</strain>
    </source>
</reference>
<dbReference type="Gene3D" id="3.30.830.10">
    <property type="entry name" value="Metalloenzyme, LuxS/M16 peptidase-like"/>
    <property type="match status" value="2"/>
</dbReference>
<dbReference type="Pfam" id="PF00675">
    <property type="entry name" value="Peptidase_M16"/>
    <property type="match status" value="1"/>
</dbReference>
<feature type="domain" description="Peptidase M16 N-terminal" evidence="2">
    <location>
        <begin position="82"/>
        <end position="226"/>
    </location>
</feature>
<feature type="signal peptide" evidence="1">
    <location>
        <begin position="1"/>
        <end position="21"/>
    </location>
</feature>
<dbReference type="Pfam" id="PF05193">
    <property type="entry name" value="Peptidase_M16_C"/>
    <property type="match status" value="1"/>
</dbReference>
<keyword evidence="1" id="KW-0732">Signal</keyword>
<dbReference type="InterPro" id="IPR007863">
    <property type="entry name" value="Peptidase_M16_C"/>
</dbReference>
<dbReference type="InterPro" id="IPR011765">
    <property type="entry name" value="Pept_M16_N"/>
</dbReference>